<keyword evidence="6" id="KW-1185">Reference proteome</keyword>
<keyword evidence="3" id="KW-1133">Transmembrane helix</keyword>
<proteinExistence type="predicted"/>
<keyword evidence="3" id="KW-0812">Transmembrane</keyword>
<dbReference type="Pfam" id="PF14392">
    <property type="entry name" value="zf-CCHC_4"/>
    <property type="match status" value="1"/>
</dbReference>
<keyword evidence="1" id="KW-0479">Metal-binding</keyword>
<dbReference type="SMART" id="SM00343">
    <property type="entry name" value="ZnF_C2HC"/>
    <property type="match status" value="1"/>
</dbReference>
<dbReference type="PROSITE" id="PS50158">
    <property type="entry name" value="ZF_CCHC"/>
    <property type="match status" value="1"/>
</dbReference>
<reference evidence="5" key="2">
    <citation type="journal article" date="2023" name="Plants (Basel)">
        <title>Annotation of the Turnera subulata (Passifloraceae) Draft Genome Reveals the S-Locus Evolved after the Divergence of Turneroideae from Passifloroideae in a Stepwise Manner.</title>
        <authorList>
            <person name="Henning P.M."/>
            <person name="Roalson E.H."/>
            <person name="Mir W."/>
            <person name="McCubbin A.G."/>
            <person name="Shore J.S."/>
        </authorList>
    </citation>
    <scope>NUCLEOTIDE SEQUENCE</scope>
    <source>
        <strain evidence="5">F60SS</strain>
    </source>
</reference>
<dbReference type="GO" id="GO:0003676">
    <property type="term" value="F:nucleic acid binding"/>
    <property type="evidence" value="ECO:0007669"/>
    <property type="project" value="InterPro"/>
</dbReference>
<feature type="region of interest" description="Disordered" evidence="2">
    <location>
        <begin position="139"/>
        <end position="158"/>
    </location>
</feature>
<dbReference type="OrthoDB" id="996904at2759"/>
<protein>
    <recommendedName>
        <fullName evidence="4">CCHC-type domain-containing protein</fullName>
    </recommendedName>
</protein>
<gene>
    <name evidence="5" type="ORF">Tsubulata_001544</name>
</gene>
<dbReference type="InterPro" id="IPR036875">
    <property type="entry name" value="Znf_CCHC_sf"/>
</dbReference>
<dbReference type="InterPro" id="IPR025836">
    <property type="entry name" value="Zn_knuckle_CX2CX4HX4C"/>
</dbReference>
<name>A0A9Q0F8E4_9ROSI</name>
<dbReference type="PANTHER" id="PTHR31286:SF99">
    <property type="entry name" value="DUF4283 DOMAIN-CONTAINING PROTEIN"/>
    <property type="match status" value="1"/>
</dbReference>
<dbReference type="InterPro" id="IPR001878">
    <property type="entry name" value="Znf_CCHC"/>
</dbReference>
<accession>A0A9Q0F8E4</accession>
<evidence type="ECO:0000313" key="6">
    <source>
        <dbReference type="Proteomes" id="UP001141552"/>
    </source>
</evidence>
<feature type="domain" description="CCHC-type" evidence="4">
    <location>
        <begin position="111"/>
        <end position="125"/>
    </location>
</feature>
<dbReference type="AlphaFoldDB" id="A0A9Q0F8E4"/>
<keyword evidence="1" id="KW-0863">Zinc-finger</keyword>
<dbReference type="GO" id="GO:0008270">
    <property type="term" value="F:zinc ion binding"/>
    <property type="evidence" value="ECO:0007669"/>
    <property type="project" value="UniProtKB-KW"/>
</dbReference>
<keyword evidence="1" id="KW-0862">Zinc</keyword>
<evidence type="ECO:0000313" key="5">
    <source>
        <dbReference type="EMBL" id="KAJ4826662.1"/>
    </source>
</evidence>
<evidence type="ECO:0000256" key="1">
    <source>
        <dbReference type="PROSITE-ProRule" id="PRU00047"/>
    </source>
</evidence>
<evidence type="ECO:0000259" key="4">
    <source>
        <dbReference type="PROSITE" id="PS50158"/>
    </source>
</evidence>
<dbReference type="SUPFAM" id="SSF57756">
    <property type="entry name" value="Retrovirus zinc finger-like domains"/>
    <property type="match status" value="1"/>
</dbReference>
<organism evidence="5 6">
    <name type="scientific">Turnera subulata</name>
    <dbReference type="NCBI Taxonomy" id="218843"/>
    <lineage>
        <taxon>Eukaryota</taxon>
        <taxon>Viridiplantae</taxon>
        <taxon>Streptophyta</taxon>
        <taxon>Embryophyta</taxon>
        <taxon>Tracheophyta</taxon>
        <taxon>Spermatophyta</taxon>
        <taxon>Magnoliopsida</taxon>
        <taxon>eudicotyledons</taxon>
        <taxon>Gunneridae</taxon>
        <taxon>Pentapetalae</taxon>
        <taxon>rosids</taxon>
        <taxon>fabids</taxon>
        <taxon>Malpighiales</taxon>
        <taxon>Passifloraceae</taxon>
        <taxon>Turnera</taxon>
    </lineage>
</organism>
<keyword evidence="3" id="KW-0472">Membrane</keyword>
<evidence type="ECO:0000256" key="3">
    <source>
        <dbReference type="SAM" id="Phobius"/>
    </source>
</evidence>
<sequence>MNMGVVFLKWFGIGAGGGLIITAGVMAYRWWTSRSEQRGRDQNKLYQLDILKEICNRIGRMIRVDYSTQKTERGRFTKVAVELDISTPLETEAYVDGIWYPIVYESLPQVCFNCGRAGHLMVNCPVVVIPTSAGPMAASQQTKSASAPGVFAPGSDAT</sequence>
<comment type="caution">
    <text evidence="5">The sequence shown here is derived from an EMBL/GenBank/DDBJ whole genome shotgun (WGS) entry which is preliminary data.</text>
</comment>
<dbReference type="PANTHER" id="PTHR31286">
    <property type="entry name" value="GLYCINE-RICH CELL WALL STRUCTURAL PROTEIN 1.8-LIKE"/>
    <property type="match status" value="1"/>
</dbReference>
<dbReference type="Proteomes" id="UP001141552">
    <property type="component" value="Unassembled WGS sequence"/>
</dbReference>
<reference evidence="5" key="1">
    <citation type="submission" date="2022-02" db="EMBL/GenBank/DDBJ databases">
        <authorList>
            <person name="Henning P.M."/>
            <person name="McCubbin A.G."/>
            <person name="Shore J.S."/>
        </authorList>
    </citation>
    <scope>NUCLEOTIDE SEQUENCE</scope>
    <source>
        <strain evidence="5">F60SS</strain>
        <tissue evidence="5">Leaves</tissue>
    </source>
</reference>
<dbReference type="EMBL" id="JAKUCV010006610">
    <property type="protein sequence ID" value="KAJ4826662.1"/>
    <property type="molecule type" value="Genomic_DNA"/>
</dbReference>
<evidence type="ECO:0000256" key="2">
    <source>
        <dbReference type="SAM" id="MobiDB-lite"/>
    </source>
</evidence>
<dbReference type="InterPro" id="IPR040256">
    <property type="entry name" value="At4g02000-like"/>
</dbReference>
<feature type="transmembrane region" description="Helical" evidence="3">
    <location>
        <begin position="6"/>
        <end position="31"/>
    </location>
</feature>